<organism evidence="5 6">
    <name type="scientific">Candidatus Roizmanbacteria bacterium GW2011_GWA2_36_23</name>
    <dbReference type="NCBI Taxonomy" id="1618480"/>
    <lineage>
        <taxon>Bacteria</taxon>
        <taxon>Candidatus Roizmaniibacteriota</taxon>
    </lineage>
</organism>
<comment type="caution">
    <text evidence="5">The sequence shown here is derived from an EMBL/GenBank/DDBJ whole genome shotgun (WGS) entry which is preliminary data.</text>
</comment>
<dbReference type="STRING" id="1618480.US11_C0006G0010"/>
<name>A0A0G0E3T4_9BACT</name>
<evidence type="ECO:0000313" key="5">
    <source>
        <dbReference type="EMBL" id="KKQ01568.1"/>
    </source>
</evidence>
<dbReference type="PANTHER" id="PTHR13504">
    <property type="entry name" value="FIDO DOMAIN-CONTAINING PROTEIN DDB_G0283145"/>
    <property type="match status" value="1"/>
</dbReference>
<dbReference type="InterPro" id="IPR036597">
    <property type="entry name" value="Fido-like_dom_sf"/>
</dbReference>
<evidence type="ECO:0000256" key="3">
    <source>
        <dbReference type="PIRSR" id="PIRSR640198-3"/>
    </source>
</evidence>
<dbReference type="InterPro" id="IPR003812">
    <property type="entry name" value="Fido"/>
</dbReference>
<accession>A0A0G0E3T4</accession>
<reference evidence="5 6" key="1">
    <citation type="journal article" date="2015" name="Nature">
        <title>rRNA introns, odd ribosomes, and small enigmatic genomes across a large radiation of phyla.</title>
        <authorList>
            <person name="Brown C.T."/>
            <person name="Hug L.A."/>
            <person name="Thomas B.C."/>
            <person name="Sharon I."/>
            <person name="Castelle C.J."/>
            <person name="Singh A."/>
            <person name="Wilkins M.J."/>
            <person name="Williams K.H."/>
            <person name="Banfield J.F."/>
        </authorList>
    </citation>
    <scope>NUCLEOTIDE SEQUENCE [LARGE SCALE GENOMIC DNA]</scope>
</reference>
<dbReference type="Pfam" id="PF02661">
    <property type="entry name" value="Fic"/>
    <property type="match status" value="1"/>
</dbReference>
<evidence type="ECO:0000256" key="2">
    <source>
        <dbReference type="PIRSR" id="PIRSR640198-2"/>
    </source>
</evidence>
<dbReference type="SUPFAM" id="SSF140931">
    <property type="entry name" value="Fic-like"/>
    <property type="match status" value="1"/>
</dbReference>
<gene>
    <name evidence="5" type="ORF">US11_C0006G0010</name>
</gene>
<dbReference type="PANTHER" id="PTHR13504:SF38">
    <property type="entry name" value="FIDO DOMAIN-CONTAINING PROTEIN"/>
    <property type="match status" value="1"/>
</dbReference>
<feature type="binding site" evidence="2">
    <location>
        <begin position="194"/>
        <end position="201"/>
    </location>
    <ligand>
        <name>ATP</name>
        <dbReference type="ChEBI" id="CHEBI:30616"/>
    </ligand>
</feature>
<evidence type="ECO:0000259" key="4">
    <source>
        <dbReference type="PROSITE" id="PS51459"/>
    </source>
</evidence>
<dbReference type="Gene3D" id="1.10.3290.10">
    <property type="entry name" value="Fido-like domain"/>
    <property type="match status" value="1"/>
</dbReference>
<keyword evidence="2" id="KW-0547">Nucleotide-binding</keyword>
<dbReference type="Proteomes" id="UP000034344">
    <property type="component" value="Unassembled WGS sequence"/>
</dbReference>
<feature type="domain" description="Fido" evidence="4">
    <location>
        <begin position="104"/>
        <end position="253"/>
    </location>
</feature>
<dbReference type="EMBL" id="LBRS01000006">
    <property type="protein sequence ID" value="KKQ01568.1"/>
    <property type="molecule type" value="Genomic_DNA"/>
</dbReference>
<sequence>MFIPSYQITNKTLNNIAKIEASEEVIKHSPLLPLWERQFKEDAIVRSAYHGTHIEGNMLGKEEAKDILMGKEVLGRPRDIQEVINYRKVTEFIDEEAKKQIDKITETLIKKLHRIIVYKILPDNQAGEYRLKQVVVKNSQTGEITFRPPPPIEIPFLMREYIYWLNKDDKDTIHPVLKAGIVHHELVRIHPFIDGNGRVARVLATLILFLGGYDIRRFFSLEEYYDRDAISYYQNLQRASAGDLTAWLEFFTFGAAVEFDKIKEKILKLSRDVKLKERFGGQQIYLTERQIKIIEYLQEVGYLQNQTFPDIFPSISEDTVLRDLQDLTKKNLIKKIGSTKAARYVLVT</sequence>
<proteinExistence type="predicted"/>
<dbReference type="InterPro" id="IPR036388">
    <property type="entry name" value="WH-like_DNA-bd_sf"/>
</dbReference>
<feature type="site" description="Important for autoinhibition of adenylyltransferase activity" evidence="3">
    <location>
        <position position="55"/>
    </location>
</feature>
<feature type="binding site" evidence="2">
    <location>
        <begin position="232"/>
        <end position="233"/>
    </location>
    <ligand>
        <name>ATP</name>
        <dbReference type="ChEBI" id="CHEBI:30616"/>
    </ligand>
</feature>
<dbReference type="Gene3D" id="1.10.10.10">
    <property type="entry name" value="Winged helix-like DNA-binding domain superfamily/Winged helix DNA-binding domain"/>
    <property type="match status" value="1"/>
</dbReference>
<evidence type="ECO:0000313" key="6">
    <source>
        <dbReference type="Proteomes" id="UP000034344"/>
    </source>
</evidence>
<dbReference type="InterPro" id="IPR040198">
    <property type="entry name" value="Fido_containing"/>
</dbReference>
<dbReference type="GO" id="GO:0005524">
    <property type="term" value="F:ATP binding"/>
    <property type="evidence" value="ECO:0007669"/>
    <property type="project" value="UniProtKB-KW"/>
</dbReference>
<protein>
    <recommendedName>
        <fullName evidence="4">Fido domain-containing protein</fullName>
    </recommendedName>
</protein>
<dbReference type="PROSITE" id="PS51459">
    <property type="entry name" value="FIDO"/>
    <property type="match status" value="1"/>
</dbReference>
<keyword evidence="2" id="KW-0067">ATP-binding</keyword>
<feature type="active site" evidence="1">
    <location>
        <position position="190"/>
    </location>
</feature>
<dbReference type="AlphaFoldDB" id="A0A0G0E3T4"/>
<evidence type="ECO:0000256" key="1">
    <source>
        <dbReference type="PIRSR" id="PIRSR640198-1"/>
    </source>
</evidence>